<dbReference type="KEGG" id="cbol:CGC65_06515"/>
<keyword evidence="3 5" id="KW-1133">Transmembrane helix</keyword>
<reference evidence="8 9" key="1">
    <citation type="submission" date="2018-08" db="EMBL/GenBank/DDBJ databases">
        <title>A genome reference for cultivated species of the human gut microbiota.</title>
        <authorList>
            <person name="Zou Y."/>
            <person name="Xue W."/>
            <person name="Luo G."/>
        </authorList>
    </citation>
    <scope>NUCLEOTIDE SEQUENCE [LARGE SCALE GENOMIC DNA]</scope>
    <source>
        <strain evidence="6 9">AF14-18</strain>
        <strain evidence="7 8">AM35-14</strain>
    </source>
</reference>
<dbReference type="InterPro" id="IPR001898">
    <property type="entry name" value="SLC13A/DASS"/>
</dbReference>
<feature type="transmembrane region" description="Helical" evidence="5">
    <location>
        <begin position="312"/>
        <end position="332"/>
    </location>
</feature>
<evidence type="ECO:0000313" key="9">
    <source>
        <dbReference type="Proteomes" id="UP000284543"/>
    </source>
</evidence>
<dbReference type="GO" id="GO:0022857">
    <property type="term" value="F:transmembrane transporter activity"/>
    <property type="evidence" value="ECO:0007669"/>
    <property type="project" value="InterPro"/>
</dbReference>
<dbReference type="RefSeq" id="WP_002567773.1">
    <property type="nucleotide sequence ID" value="NZ_BAABXO010000001.1"/>
</dbReference>
<keyword evidence="2 5" id="KW-0812">Transmembrane</keyword>
<evidence type="ECO:0000256" key="1">
    <source>
        <dbReference type="ARBA" id="ARBA00004141"/>
    </source>
</evidence>
<proteinExistence type="predicted"/>
<dbReference type="NCBIfam" id="TIGR00785">
    <property type="entry name" value="dass"/>
    <property type="match status" value="1"/>
</dbReference>
<dbReference type="GO" id="GO:0005886">
    <property type="term" value="C:plasma membrane"/>
    <property type="evidence" value="ECO:0007669"/>
    <property type="project" value="TreeGrafter"/>
</dbReference>
<feature type="transmembrane region" description="Helical" evidence="5">
    <location>
        <begin position="235"/>
        <end position="258"/>
    </location>
</feature>
<feature type="transmembrane region" description="Helical" evidence="5">
    <location>
        <begin position="59"/>
        <end position="90"/>
    </location>
</feature>
<feature type="transmembrane region" description="Helical" evidence="5">
    <location>
        <begin position="288"/>
        <end position="306"/>
    </location>
</feature>
<protein>
    <submittedName>
        <fullName evidence="7">DASS family sodium-coupled anion symporter</fullName>
    </submittedName>
</protein>
<comment type="subcellular location">
    <subcellularLocation>
        <location evidence="1">Membrane</location>
        <topology evidence="1">Multi-pass membrane protein</topology>
    </subcellularLocation>
</comment>
<evidence type="ECO:0000256" key="5">
    <source>
        <dbReference type="SAM" id="Phobius"/>
    </source>
</evidence>
<feature type="transmembrane region" description="Helical" evidence="5">
    <location>
        <begin position="344"/>
        <end position="364"/>
    </location>
</feature>
<sequence length="494" mass="52736">MSNINNVSGTSGGLSVNAKRWIYICISLIVLVFIKNVSFPASIATIKDATLTPEGQNALAVLIFALLLWITEAIPFHFTGLLAMALLALFGVDSFGGIVKTGFGNINVIFFIGVFILSAFINKSGLGKRLVNVCLSITGNSTKYVILGFLVVGVLLSMWISNMAVAAMLMPLAKSLLDEEGLKPLESNFGKALLISVAWGSLIGGFGTPAGNGPNPLAIGFMKDMAGIDVSFLDWMIYGVPISLIHIPIAWGLLLLAFKPEMKYLKRTNQEIRNEFKNQPRLSRDEKVTLILFVATVALWVFSSQLSDLLGVDIPIALPVILTTMLFFFPGVSKTKYKEIEKEMSWSSIILVLSGVSLGMVLYQTGVANWIALGLLGNLGGLSPILMIFVVVLSVSLMNITLSSATVSASIVIPIIIELSINLGISTLAIAFPAALASSLAFILITSTPTNVIAYSAGYFSIKDFAKAGVLMSIVSCVIVAVVMYGVGLLTGLY</sequence>
<accession>A0A414B0Q7</accession>
<organism evidence="7 8">
    <name type="scientific">Enterocloster bolteae</name>
    <dbReference type="NCBI Taxonomy" id="208479"/>
    <lineage>
        <taxon>Bacteria</taxon>
        <taxon>Bacillati</taxon>
        <taxon>Bacillota</taxon>
        <taxon>Clostridia</taxon>
        <taxon>Lachnospirales</taxon>
        <taxon>Lachnospiraceae</taxon>
        <taxon>Enterocloster</taxon>
    </lineage>
</organism>
<evidence type="ECO:0000256" key="3">
    <source>
        <dbReference type="ARBA" id="ARBA00022989"/>
    </source>
</evidence>
<dbReference type="PANTHER" id="PTHR10283">
    <property type="entry name" value="SOLUTE CARRIER FAMILY 13 MEMBER"/>
    <property type="match status" value="1"/>
</dbReference>
<comment type="caution">
    <text evidence="7">The sequence shown here is derived from an EMBL/GenBank/DDBJ whole genome shotgun (WGS) entry which is preliminary data.</text>
</comment>
<evidence type="ECO:0000313" key="6">
    <source>
        <dbReference type="EMBL" id="RGV79117.1"/>
    </source>
</evidence>
<feature type="transmembrane region" description="Helical" evidence="5">
    <location>
        <begin position="145"/>
        <end position="169"/>
    </location>
</feature>
<gene>
    <name evidence="7" type="ORF">DW839_03300</name>
    <name evidence="6" type="ORF">DWW02_05185</name>
</gene>
<keyword evidence="4 5" id="KW-0472">Membrane</keyword>
<dbReference type="Proteomes" id="UP000284543">
    <property type="component" value="Unassembled WGS sequence"/>
</dbReference>
<dbReference type="EMBL" id="QRZM01000001">
    <property type="protein sequence ID" value="RGV79117.1"/>
    <property type="molecule type" value="Genomic_DNA"/>
</dbReference>
<feature type="transmembrane region" description="Helical" evidence="5">
    <location>
        <begin position="465"/>
        <end position="487"/>
    </location>
</feature>
<dbReference type="Proteomes" id="UP000283975">
    <property type="component" value="Unassembled WGS sequence"/>
</dbReference>
<feature type="transmembrane region" description="Helical" evidence="5">
    <location>
        <begin position="102"/>
        <end position="121"/>
    </location>
</feature>
<name>A0A414B0Q7_9FIRM</name>
<dbReference type="AlphaFoldDB" id="A0A414B0Q7"/>
<dbReference type="Pfam" id="PF00939">
    <property type="entry name" value="Na_sulph_symp"/>
    <property type="match status" value="1"/>
</dbReference>
<evidence type="ECO:0000256" key="4">
    <source>
        <dbReference type="ARBA" id="ARBA00023136"/>
    </source>
</evidence>
<feature type="transmembrane region" description="Helical" evidence="5">
    <location>
        <begin position="21"/>
        <end position="39"/>
    </location>
</feature>
<dbReference type="EMBL" id="QSHZ01000002">
    <property type="protein sequence ID" value="RHC58544.1"/>
    <property type="molecule type" value="Genomic_DNA"/>
</dbReference>
<feature type="transmembrane region" description="Helical" evidence="5">
    <location>
        <begin position="370"/>
        <end position="393"/>
    </location>
</feature>
<evidence type="ECO:0000313" key="7">
    <source>
        <dbReference type="EMBL" id="RHC58544.1"/>
    </source>
</evidence>
<evidence type="ECO:0000256" key="2">
    <source>
        <dbReference type="ARBA" id="ARBA00022692"/>
    </source>
</evidence>
<evidence type="ECO:0000313" key="8">
    <source>
        <dbReference type="Proteomes" id="UP000283975"/>
    </source>
</evidence>